<comment type="caution">
    <text evidence="2">The sequence shown here is derived from an EMBL/GenBank/DDBJ whole genome shotgun (WGS) entry which is preliminary data.</text>
</comment>
<accession>A0A8J6TJY9</accession>
<protein>
    <submittedName>
        <fullName evidence="2">YbaK/EbsC family protein</fullName>
    </submittedName>
</protein>
<name>A0A8J6TJY9_9CHLR</name>
<dbReference type="AlphaFoldDB" id="A0A8J6TJY9"/>
<organism evidence="2 3">
    <name type="scientific">Candidatus Desulfolinea nitratireducens</name>
    <dbReference type="NCBI Taxonomy" id="2841698"/>
    <lineage>
        <taxon>Bacteria</taxon>
        <taxon>Bacillati</taxon>
        <taxon>Chloroflexota</taxon>
        <taxon>Anaerolineae</taxon>
        <taxon>Anaerolineales</taxon>
        <taxon>Anaerolineales incertae sedis</taxon>
        <taxon>Candidatus Desulfolinea</taxon>
    </lineage>
</organism>
<gene>
    <name evidence="2" type="ORF">H8E29_14005</name>
</gene>
<dbReference type="GO" id="GO:0002161">
    <property type="term" value="F:aminoacyl-tRNA deacylase activity"/>
    <property type="evidence" value="ECO:0007669"/>
    <property type="project" value="InterPro"/>
</dbReference>
<dbReference type="PANTHER" id="PTHR30411:SF1">
    <property type="entry name" value="CYTOPLASMIC PROTEIN"/>
    <property type="match status" value="1"/>
</dbReference>
<reference evidence="2 3" key="1">
    <citation type="submission" date="2020-08" db="EMBL/GenBank/DDBJ databases">
        <title>Bridging the membrane lipid divide: bacteria of the FCB group superphylum have the potential to synthesize archaeal ether lipids.</title>
        <authorList>
            <person name="Villanueva L."/>
            <person name="Von Meijenfeldt F.A.B."/>
            <person name="Westbye A.B."/>
            <person name="Yadav S."/>
            <person name="Hopmans E.C."/>
            <person name="Dutilh B.E."/>
            <person name="Sinninghe Damste J.S."/>
        </authorList>
    </citation>
    <scope>NUCLEOTIDE SEQUENCE [LARGE SCALE GENOMIC DNA]</scope>
    <source>
        <strain evidence="2">NIOZ-UU36</strain>
    </source>
</reference>
<evidence type="ECO:0000313" key="2">
    <source>
        <dbReference type="EMBL" id="MBC8336374.1"/>
    </source>
</evidence>
<dbReference type="PANTHER" id="PTHR30411">
    <property type="entry name" value="CYTOPLASMIC PROTEIN"/>
    <property type="match status" value="1"/>
</dbReference>
<dbReference type="CDD" id="cd04332">
    <property type="entry name" value="YbaK_like"/>
    <property type="match status" value="1"/>
</dbReference>
<dbReference type="EMBL" id="JACNJN010000157">
    <property type="protein sequence ID" value="MBC8336374.1"/>
    <property type="molecule type" value="Genomic_DNA"/>
</dbReference>
<dbReference type="InterPro" id="IPR036754">
    <property type="entry name" value="YbaK/aa-tRNA-synt-asso_dom_sf"/>
</dbReference>
<dbReference type="InterPro" id="IPR007214">
    <property type="entry name" value="YbaK/aa-tRNA-synth-assoc-dom"/>
</dbReference>
<proteinExistence type="predicted"/>
<feature type="domain" description="YbaK/aminoacyl-tRNA synthetase-associated" evidence="1">
    <location>
        <begin position="26"/>
        <end position="127"/>
    </location>
</feature>
<evidence type="ECO:0000313" key="3">
    <source>
        <dbReference type="Proteomes" id="UP000614469"/>
    </source>
</evidence>
<dbReference type="Proteomes" id="UP000614469">
    <property type="component" value="Unassembled WGS sequence"/>
</dbReference>
<dbReference type="Pfam" id="PF04073">
    <property type="entry name" value="tRNA_edit"/>
    <property type="match status" value="1"/>
</dbReference>
<dbReference type="Gene3D" id="3.90.960.10">
    <property type="entry name" value="YbaK/aminoacyl-tRNA synthetase-associated domain"/>
    <property type="match status" value="1"/>
</dbReference>
<dbReference type="SUPFAM" id="SSF55826">
    <property type="entry name" value="YbaK/ProRS associated domain"/>
    <property type="match status" value="1"/>
</dbReference>
<sequence length="149" mass="16685">MDNIPPVSVALNKENVPHKVFTHQTPVKTIEEAAAARGQALSQIIRSILFRIEKDQFVLVMIAGPTQLSWPALRAHLGQSRMTMATKDEVLRVTGYPIGTVAPIGLKQPLRLLADKSVFSPEEISLGIRSTRHRDHHQDKRFEKIFGKC</sequence>
<evidence type="ECO:0000259" key="1">
    <source>
        <dbReference type="Pfam" id="PF04073"/>
    </source>
</evidence>